<evidence type="ECO:0008006" key="5">
    <source>
        <dbReference type="Google" id="ProtNLM"/>
    </source>
</evidence>
<evidence type="ECO:0000256" key="2">
    <source>
        <dbReference type="SAM" id="SignalP"/>
    </source>
</evidence>
<evidence type="ECO:0000313" key="3">
    <source>
        <dbReference type="EMBL" id="WNG42841.1"/>
    </source>
</evidence>
<evidence type="ECO:0000256" key="1">
    <source>
        <dbReference type="SAM" id="MobiDB-lite"/>
    </source>
</evidence>
<name>A0ABY9WGB0_9BACT</name>
<evidence type="ECO:0000313" key="4">
    <source>
        <dbReference type="Proteomes" id="UP001611383"/>
    </source>
</evidence>
<protein>
    <recommendedName>
        <fullName evidence="5">Lipoprotein</fullName>
    </recommendedName>
</protein>
<proteinExistence type="predicted"/>
<feature type="signal peptide" evidence="2">
    <location>
        <begin position="1"/>
        <end position="22"/>
    </location>
</feature>
<keyword evidence="4" id="KW-1185">Reference proteome</keyword>
<keyword evidence="2" id="KW-0732">Signal</keyword>
<sequence length="112" mass="11547">MSTARILVVMAAVVGLVGCGNATGDGTTVDRFTPGAQQPQSFHPDSPELAKHDSAAEQEASSTQSTEIIQGPVLDNDTGIGGGNISCSSRDGKKDCYCSNGCCRDETSCRCC</sequence>
<gene>
    <name evidence="3" type="ORF">F0U60_01075</name>
</gene>
<accession>A0ABY9WGB0</accession>
<dbReference type="RefSeq" id="WP_395812974.1">
    <property type="nucleotide sequence ID" value="NZ_CP043494.1"/>
</dbReference>
<dbReference type="PROSITE" id="PS51257">
    <property type="entry name" value="PROKAR_LIPOPROTEIN"/>
    <property type="match status" value="1"/>
</dbReference>
<dbReference type="Proteomes" id="UP001611383">
    <property type="component" value="Chromosome"/>
</dbReference>
<feature type="region of interest" description="Disordered" evidence="1">
    <location>
        <begin position="28"/>
        <end position="94"/>
    </location>
</feature>
<reference evidence="3 4" key="1">
    <citation type="submission" date="2019-08" db="EMBL/GenBank/DDBJ databases">
        <title>Archangium and Cystobacter genomes.</title>
        <authorList>
            <person name="Chen I.-C.K."/>
            <person name="Wielgoss S."/>
        </authorList>
    </citation>
    <scope>NUCLEOTIDE SEQUENCE [LARGE SCALE GENOMIC DNA]</scope>
    <source>
        <strain evidence="3 4">Cbm 6</strain>
    </source>
</reference>
<dbReference type="EMBL" id="CP043494">
    <property type="protein sequence ID" value="WNG42841.1"/>
    <property type="molecule type" value="Genomic_DNA"/>
</dbReference>
<organism evidence="3 4">
    <name type="scientific">Archangium minus</name>
    <dbReference type="NCBI Taxonomy" id="83450"/>
    <lineage>
        <taxon>Bacteria</taxon>
        <taxon>Pseudomonadati</taxon>
        <taxon>Myxococcota</taxon>
        <taxon>Myxococcia</taxon>
        <taxon>Myxococcales</taxon>
        <taxon>Cystobacterineae</taxon>
        <taxon>Archangiaceae</taxon>
        <taxon>Archangium</taxon>
    </lineage>
</organism>
<feature type="chain" id="PRO_5047431349" description="Lipoprotein" evidence="2">
    <location>
        <begin position="23"/>
        <end position="112"/>
    </location>
</feature>
<feature type="compositionally biased region" description="Low complexity" evidence="1">
    <location>
        <begin position="57"/>
        <end position="67"/>
    </location>
</feature>
<feature type="compositionally biased region" description="Basic and acidic residues" evidence="1">
    <location>
        <begin position="45"/>
        <end position="55"/>
    </location>
</feature>